<name>C0DBN4_9FIRM</name>
<evidence type="ECO:0000313" key="1">
    <source>
        <dbReference type="EMBL" id="EEG51278.1"/>
    </source>
</evidence>
<dbReference type="AlphaFoldDB" id="C0DBN4"/>
<sequence>MRAWFPYFVNLKCSNSRPGCRGGFRSGILLSALGRGGLPLAAFL</sequence>
<comment type="caution">
    <text evidence="1">The sequence shown here is derived from an EMBL/GenBank/DDBJ whole genome shotgun (WGS) entry which is preliminary data.</text>
</comment>
<dbReference type="EMBL" id="ACCJ01000551">
    <property type="protein sequence ID" value="EEG51278.1"/>
    <property type="molecule type" value="Genomic_DNA"/>
</dbReference>
<dbReference type="HOGENOM" id="CLU_3214227_0_0_9"/>
<evidence type="ECO:0000313" key="2">
    <source>
        <dbReference type="Proteomes" id="UP000004756"/>
    </source>
</evidence>
<proteinExistence type="predicted"/>
<reference evidence="1 2" key="2">
    <citation type="submission" date="2009-02" db="EMBL/GenBank/DDBJ databases">
        <title>Draft genome sequence of Clostridium asparagiforme (DSM 15981).</title>
        <authorList>
            <person name="Sudarsanam P."/>
            <person name="Ley R."/>
            <person name="Guruge J."/>
            <person name="Turnbaugh P.J."/>
            <person name="Mahowald M."/>
            <person name="Liep D."/>
            <person name="Gordon J."/>
        </authorList>
    </citation>
    <scope>NUCLEOTIDE SEQUENCE [LARGE SCALE GENOMIC DNA]</scope>
    <source>
        <strain evidence="1 2">DSM 15981</strain>
    </source>
</reference>
<dbReference type="Proteomes" id="UP000004756">
    <property type="component" value="Unassembled WGS sequence"/>
</dbReference>
<accession>C0DBN4</accession>
<protein>
    <submittedName>
        <fullName evidence="1">Uncharacterized protein</fullName>
    </submittedName>
</protein>
<reference evidence="1 2" key="1">
    <citation type="submission" date="2009-01" db="EMBL/GenBank/DDBJ databases">
        <authorList>
            <person name="Fulton L."/>
            <person name="Clifton S."/>
            <person name="Fulton B."/>
            <person name="Xu J."/>
            <person name="Minx P."/>
            <person name="Pepin K.H."/>
            <person name="Johnson M."/>
            <person name="Bhonagiri V."/>
            <person name="Nash W.E."/>
            <person name="Mardis E.R."/>
            <person name="Wilson R.K."/>
        </authorList>
    </citation>
    <scope>NUCLEOTIDE SEQUENCE [LARGE SCALE GENOMIC DNA]</scope>
    <source>
        <strain evidence="1 2">DSM 15981</strain>
    </source>
</reference>
<organism evidence="1 2">
    <name type="scientific">[Clostridium] asparagiforme DSM 15981</name>
    <dbReference type="NCBI Taxonomy" id="518636"/>
    <lineage>
        <taxon>Bacteria</taxon>
        <taxon>Bacillati</taxon>
        <taxon>Bacillota</taxon>
        <taxon>Clostridia</taxon>
        <taxon>Lachnospirales</taxon>
        <taxon>Lachnospiraceae</taxon>
        <taxon>Enterocloster</taxon>
    </lineage>
</organism>
<gene>
    <name evidence="1" type="ORF">CLOSTASPAR_06690</name>
</gene>
<keyword evidence="2" id="KW-1185">Reference proteome</keyword>